<name>A0A2K2U290_9ACTN</name>
<gene>
    <name evidence="1" type="ORF">C2L80_12030</name>
</gene>
<evidence type="ECO:0000313" key="2">
    <source>
        <dbReference type="Proteomes" id="UP000236488"/>
    </source>
</evidence>
<sequence>AGVERPEHAGCANAIGSAISKVSGAYEALVDYDVTPRDEALAAARAAAVEAAVEAGAVRETVEVIDAEDVPLAYYPGHTNRVKVKAAGDLA</sequence>
<feature type="non-terminal residue" evidence="1">
    <location>
        <position position="1"/>
    </location>
</feature>
<keyword evidence="2" id="KW-1185">Reference proteome</keyword>
<dbReference type="Proteomes" id="UP000236488">
    <property type="component" value="Unassembled WGS sequence"/>
</dbReference>
<proteinExistence type="predicted"/>
<dbReference type="AlphaFoldDB" id="A0A2K2U290"/>
<organism evidence="1 2">
    <name type="scientific">Rubneribacter badeniensis</name>
    <dbReference type="NCBI Taxonomy" id="2070688"/>
    <lineage>
        <taxon>Bacteria</taxon>
        <taxon>Bacillati</taxon>
        <taxon>Actinomycetota</taxon>
        <taxon>Coriobacteriia</taxon>
        <taxon>Eggerthellales</taxon>
        <taxon>Eggerthellaceae</taxon>
        <taxon>Rubneribacter</taxon>
    </lineage>
</organism>
<accession>A0A2K2U290</accession>
<dbReference type="EMBL" id="PPEL01000100">
    <property type="protein sequence ID" value="PNV64433.1"/>
    <property type="molecule type" value="Genomic_DNA"/>
</dbReference>
<reference evidence="1 2" key="1">
    <citation type="journal article" date="2018" name="Int. J. Syst. Evol. Microbiol.">
        <title>Rubneribacter badeniensis gen. nov., sp. nov. and Enteroscipio rubneri gen. nov., sp. nov., new members of the Eggerthellaceae isolated from human faeces.</title>
        <authorList>
            <person name="Danylec N."/>
            <person name="Gobl A."/>
            <person name="Stoll D.A."/>
            <person name="Hetzer B."/>
            <person name="Kulling S.E."/>
            <person name="Huch M."/>
        </authorList>
    </citation>
    <scope>NUCLEOTIDE SEQUENCE [LARGE SCALE GENOMIC DNA]</scope>
    <source>
        <strain evidence="1 2">ResAG-85</strain>
    </source>
</reference>
<protein>
    <submittedName>
        <fullName evidence="1">Hydantoinase subunit beta</fullName>
    </submittedName>
</protein>
<evidence type="ECO:0000313" key="1">
    <source>
        <dbReference type="EMBL" id="PNV64433.1"/>
    </source>
</evidence>
<comment type="caution">
    <text evidence="1">The sequence shown here is derived from an EMBL/GenBank/DDBJ whole genome shotgun (WGS) entry which is preliminary data.</text>
</comment>